<feature type="transmembrane region" description="Helical" evidence="6">
    <location>
        <begin position="110"/>
        <end position="135"/>
    </location>
</feature>
<dbReference type="Pfam" id="PF02687">
    <property type="entry name" value="FtsX"/>
    <property type="match status" value="1"/>
</dbReference>
<evidence type="ECO:0000259" key="7">
    <source>
        <dbReference type="Pfam" id="PF02687"/>
    </source>
</evidence>
<feature type="transmembrane region" description="Helical" evidence="6">
    <location>
        <begin position="597"/>
        <end position="621"/>
    </location>
</feature>
<evidence type="ECO:0000256" key="1">
    <source>
        <dbReference type="ARBA" id="ARBA00004651"/>
    </source>
</evidence>
<feature type="transmembrane region" description="Helical" evidence="6">
    <location>
        <begin position="155"/>
        <end position="176"/>
    </location>
</feature>
<dbReference type="PANTHER" id="PTHR46795:SF3">
    <property type="entry name" value="ABC TRANSPORTER PERMEASE"/>
    <property type="match status" value="1"/>
</dbReference>
<dbReference type="RefSeq" id="WP_233439927.1">
    <property type="nucleotide sequence ID" value="NZ_BHYK01000051.1"/>
</dbReference>
<comment type="similarity">
    <text evidence="6">Belongs to the ABC-4 integral membrane protein family.</text>
</comment>
<dbReference type="InterPro" id="IPR052536">
    <property type="entry name" value="ABC-4_Integral_Memb_Prot"/>
</dbReference>
<evidence type="ECO:0000313" key="9">
    <source>
        <dbReference type="Proteomes" id="UP000287872"/>
    </source>
</evidence>
<sequence>MTFSRIAFKMFKADVKKYRLFILCNLSSIAILYSFISISVNKQFMDTSIVDPMISGNIYAPTFLVLMFTGIFIPYSQSVFIKARQKDYGILLTLGMSENEVRNSVLIENLILCIVSLIIGLVSGTVLSLFFLGFIHNVIGFNSVNIAISLSSYKITTMYVLGIFSISLIVNVYGMIKSTVYDKIKYAEKAESGNHYSIIFSCVGIVFTIVAFIVMILFYHRNSNLCLLSIFFCLLGSVLIFFNGEALIEYFQDKHYKRYIKNVFLLSDIKYYYTKNKKTFFTTTWIFFTILFLVMISSVIHPCLINNSFSYHPFHMAYGEIKGNFEPLRDDEIKSIIRNNGNSITTNYTVKFVRNNVFTVFCVDDVNKILKKNYKIKSNSFIYVYPYYINDGFEHNYNLNISNINIDFHKGTKEFIKHDTIINPLFGQINCISQNIILVNKEDYKWITLNGIDYYLKGTLHLYNFGNWHNSNGIVNEVWNKLMKKNNSGKDDARFYKISSRIEAYNIALKGSNFLFFIVIYACLLLYFSAIIMIHFKLEMEYKDDKRKYFSLYRIGIREIEIKKMISQKILMIYFIPFVYAMIINIAYSYYANSSYGYGVIGILYALITSLIFLIIHLIVYKLYFISYYKRVISELSLD</sequence>
<dbReference type="InterPro" id="IPR003838">
    <property type="entry name" value="ABC3_permease_C"/>
</dbReference>
<evidence type="ECO:0000313" key="8">
    <source>
        <dbReference type="EMBL" id="GCD13021.1"/>
    </source>
</evidence>
<feature type="transmembrane region" description="Helical" evidence="6">
    <location>
        <begin position="20"/>
        <end position="38"/>
    </location>
</feature>
<evidence type="ECO:0000256" key="6">
    <source>
        <dbReference type="PIRNR" id="PIRNR018968"/>
    </source>
</evidence>
<dbReference type="EMBL" id="BHYK01000051">
    <property type="protein sequence ID" value="GCD13021.1"/>
    <property type="molecule type" value="Genomic_DNA"/>
</dbReference>
<dbReference type="Proteomes" id="UP000287872">
    <property type="component" value="Unassembled WGS sequence"/>
</dbReference>
<keyword evidence="6" id="KW-0813">Transport</keyword>
<protein>
    <recommendedName>
        <fullName evidence="7">ABC3 transporter permease C-terminal domain-containing protein</fullName>
    </recommendedName>
</protein>
<reference evidence="8 9" key="1">
    <citation type="submission" date="2018-11" db="EMBL/GenBank/DDBJ databases">
        <title>Genome sequencing and assembly of Clostridium tagluense strain A121.</title>
        <authorList>
            <person name="Murakami T."/>
            <person name="Segawa T."/>
            <person name="Shcherbakova V.A."/>
            <person name="Mori H."/>
            <person name="Yoshimura Y."/>
        </authorList>
    </citation>
    <scope>NUCLEOTIDE SEQUENCE [LARGE SCALE GENOMIC DNA]</scope>
    <source>
        <strain evidence="8 9">A121</strain>
    </source>
</reference>
<feature type="transmembrane region" description="Helical" evidence="6">
    <location>
        <begin position="514"/>
        <end position="538"/>
    </location>
</feature>
<dbReference type="AlphaFoldDB" id="A0A401UU15"/>
<name>A0A401UU15_9CLOT</name>
<feature type="transmembrane region" description="Helical" evidence="6">
    <location>
        <begin position="280"/>
        <end position="300"/>
    </location>
</feature>
<gene>
    <name evidence="8" type="ORF">Ctaglu_46440</name>
</gene>
<organism evidence="8 9">
    <name type="scientific">Clostridium tagluense</name>
    <dbReference type="NCBI Taxonomy" id="360422"/>
    <lineage>
        <taxon>Bacteria</taxon>
        <taxon>Bacillati</taxon>
        <taxon>Bacillota</taxon>
        <taxon>Clostridia</taxon>
        <taxon>Eubacteriales</taxon>
        <taxon>Clostridiaceae</taxon>
        <taxon>Clostridium</taxon>
    </lineage>
</organism>
<dbReference type="GO" id="GO:0005886">
    <property type="term" value="C:plasma membrane"/>
    <property type="evidence" value="ECO:0007669"/>
    <property type="project" value="UniProtKB-SubCell"/>
</dbReference>
<dbReference type="GO" id="GO:0055085">
    <property type="term" value="P:transmembrane transport"/>
    <property type="evidence" value="ECO:0007669"/>
    <property type="project" value="UniProtKB-UniRule"/>
</dbReference>
<dbReference type="PANTHER" id="PTHR46795">
    <property type="entry name" value="ABC TRANSPORTER PERMEASE-RELATED-RELATED"/>
    <property type="match status" value="1"/>
</dbReference>
<proteinExistence type="inferred from homology"/>
<feature type="domain" description="ABC3 transporter permease C-terminal" evidence="7">
    <location>
        <begin position="63"/>
        <end position="178"/>
    </location>
</feature>
<feature type="transmembrane region" description="Helical" evidence="6">
    <location>
        <begin position="571"/>
        <end position="591"/>
    </location>
</feature>
<feature type="transmembrane region" description="Helical" evidence="6">
    <location>
        <begin position="225"/>
        <end position="248"/>
    </location>
</feature>
<evidence type="ECO:0000256" key="2">
    <source>
        <dbReference type="ARBA" id="ARBA00022475"/>
    </source>
</evidence>
<keyword evidence="5 6" id="KW-0472">Membrane</keyword>
<dbReference type="PIRSF" id="PIRSF018968">
    <property type="entry name" value="ABC_permease_BceB"/>
    <property type="match status" value="1"/>
</dbReference>
<keyword evidence="9" id="KW-1185">Reference proteome</keyword>
<keyword evidence="3 6" id="KW-0812">Transmembrane</keyword>
<feature type="transmembrane region" description="Helical" evidence="6">
    <location>
        <begin position="196"/>
        <end position="219"/>
    </location>
</feature>
<keyword evidence="4 6" id="KW-1133">Transmembrane helix</keyword>
<evidence type="ECO:0000256" key="5">
    <source>
        <dbReference type="ARBA" id="ARBA00023136"/>
    </source>
</evidence>
<evidence type="ECO:0000256" key="4">
    <source>
        <dbReference type="ARBA" id="ARBA00022989"/>
    </source>
</evidence>
<feature type="transmembrane region" description="Helical" evidence="6">
    <location>
        <begin position="58"/>
        <end position="76"/>
    </location>
</feature>
<comment type="subcellular location">
    <subcellularLocation>
        <location evidence="1 6">Cell membrane</location>
        <topology evidence="1 6">Multi-pass membrane protein</topology>
    </subcellularLocation>
</comment>
<dbReference type="InterPro" id="IPR027022">
    <property type="entry name" value="ABC_permease_BceB-typ"/>
</dbReference>
<evidence type="ECO:0000256" key="3">
    <source>
        <dbReference type="ARBA" id="ARBA00022692"/>
    </source>
</evidence>
<comment type="caution">
    <text evidence="8">The sequence shown here is derived from an EMBL/GenBank/DDBJ whole genome shotgun (WGS) entry which is preliminary data.</text>
</comment>
<accession>A0A401UU15</accession>
<keyword evidence="2 6" id="KW-1003">Cell membrane</keyword>